<sequence length="63" mass="7344">PLMFIGMGIASASWLFLLLAVIFSLNLVFIRAPQEERYCLERYGGTYREYMNKTPRWIAIPKS</sequence>
<organism evidence="2">
    <name type="scientific">marine sediment metagenome</name>
    <dbReference type="NCBI Taxonomy" id="412755"/>
    <lineage>
        <taxon>unclassified sequences</taxon>
        <taxon>metagenomes</taxon>
        <taxon>ecological metagenomes</taxon>
    </lineage>
</organism>
<dbReference type="Gene3D" id="1.20.120.1630">
    <property type="match status" value="1"/>
</dbReference>
<keyword evidence="1" id="KW-0472">Membrane</keyword>
<accession>X0TBX9</accession>
<evidence type="ECO:0000313" key="2">
    <source>
        <dbReference type="EMBL" id="GAF90729.1"/>
    </source>
</evidence>
<evidence type="ECO:0000256" key="1">
    <source>
        <dbReference type="SAM" id="Phobius"/>
    </source>
</evidence>
<proteinExistence type="predicted"/>
<reference evidence="2" key="1">
    <citation type="journal article" date="2014" name="Front. Microbiol.">
        <title>High frequency of phylogenetically diverse reductive dehalogenase-homologous genes in deep subseafloor sedimentary metagenomes.</title>
        <authorList>
            <person name="Kawai M."/>
            <person name="Futagami T."/>
            <person name="Toyoda A."/>
            <person name="Takaki Y."/>
            <person name="Nishi S."/>
            <person name="Hori S."/>
            <person name="Arai W."/>
            <person name="Tsubouchi T."/>
            <person name="Morono Y."/>
            <person name="Uchiyama I."/>
            <person name="Ito T."/>
            <person name="Fujiyama A."/>
            <person name="Inagaki F."/>
            <person name="Takami H."/>
        </authorList>
    </citation>
    <scope>NUCLEOTIDE SEQUENCE</scope>
    <source>
        <strain evidence="2">Expedition CK06-06</strain>
    </source>
</reference>
<protein>
    <recommendedName>
        <fullName evidence="3">Steroid 5-alpha reductase C-terminal domain-containing protein</fullName>
    </recommendedName>
</protein>
<feature type="transmembrane region" description="Helical" evidence="1">
    <location>
        <begin position="12"/>
        <end position="32"/>
    </location>
</feature>
<comment type="caution">
    <text evidence="2">The sequence shown here is derived from an EMBL/GenBank/DDBJ whole genome shotgun (WGS) entry which is preliminary data.</text>
</comment>
<evidence type="ECO:0008006" key="3">
    <source>
        <dbReference type="Google" id="ProtNLM"/>
    </source>
</evidence>
<keyword evidence="1" id="KW-1133">Transmembrane helix</keyword>
<dbReference type="EMBL" id="BARS01014170">
    <property type="protein sequence ID" value="GAF90729.1"/>
    <property type="molecule type" value="Genomic_DNA"/>
</dbReference>
<feature type="non-terminal residue" evidence="2">
    <location>
        <position position="1"/>
    </location>
</feature>
<gene>
    <name evidence="2" type="ORF">S01H1_24090</name>
</gene>
<name>X0TBX9_9ZZZZ</name>
<dbReference type="AlphaFoldDB" id="X0TBX9"/>
<keyword evidence="1" id="KW-0812">Transmembrane</keyword>